<proteinExistence type="predicted"/>
<keyword evidence="2" id="KW-1185">Reference proteome</keyword>
<dbReference type="NCBIfam" id="TIGR01686">
    <property type="entry name" value="FkbH"/>
    <property type="match status" value="1"/>
</dbReference>
<reference evidence="1" key="1">
    <citation type="submission" date="2021-04" db="EMBL/GenBank/DDBJ databases">
        <title>Draft genome assembly of strain Phenylobacterium sp. 20VBR1 using MiniION and Illumina platforms.</title>
        <authorList>
            <person name="Thomas F.A."/>
            <person name="Krishnan K.P."/>
            <person name="Sinha R.K."/>
        </authorList>
    </citation>
    <scope>NUCLEOTIDE SEQUENCE</scope>
    <source>
        <strain evidence="1">20VBR1</strain>
    </source>
</reference>
<organism evidence="1 2">
    <name type="scientific">Phenylobacterium glaciei</name>
    <dbReference type="NCBI Taxonomy" id="2803784"/>
    <lineage>
        <taxon>Bacteria</taxon>
        <taxon>Pseudomonadati</taxon>
        <taxon>Pseudomonadota</taxon>
        <taxon>Alphaproteobacteria</taxon>
        <taxon>Caulobacterales</taxon>
        <taxon>Caulobacteraceae</taxon>
        <taxon>Phenylobacterium</taxon>
    </lineage>
</organism>
<dbReference type="EMBL" id="JAGSGD010000001">
    <property type="protein sequence ID" value="MBR7619070.1"/>
    <property type="molecule type" value="Genomic_DNA"/>
</dbReference>
<dbReference type="NCBIfam" id="TIGR01681">
    <property type="entry name" value="HAD-SF-IIIC"/>
    <property type="match status" value="1"/>
</dbReference>
<protein>
    <submittedName>
        <fullName evidence="1">HAD-IIIC family phosphatase</fullName>
    </submittedName>
</protein>
<dbReference type="InterPro" id="IPR036412">
    <property type="entry name" value="HAD-like_sf"/>
</dbReference>
<sequence length="550" mass="58420">MSEPSALDRTAWQPALFAERLSRFALLKLRAAPYEDAPVLSVLRNHAFEPVASALPAFLRFADVPMRLQLGAYDDSLVIPEAAAGAHLVWLDFTRYPKLSDTELEAWLLDRLDALRAVSAAPIIVANAPEGDDRAAHLNAALAGWAAATPGAAILPLDSLAAREGPGFFDEARAAATGTRLSDAAALETARRLGLELLAGFFAPPVKAFALDLDNTLYEGVLGEDGVAGVRLTEGHLALQRQLAEWAGRGVLLSVVSRNTREDVDQLFAARADFPLTPAHISDWQVGWGGKAEALRATAAAFNIGADSLLFIDDNLGELIEVAAAQPGVRLLYAGGPASQTAAALTLYPGLPRGAVAFAGRAADIAANASRRELAAADPASYLASLQAVLTFTLSPAEDRARLVELSKKTNQFNLALARLSDVAVSEALTASERCVVHVRLADRLADSGSVAALFFRRQDDYLVVEELVISCRALGRKLEDLMVTEALRRALAELPASKVVFNHVTGPRNAPARDWLAAFTGQAMTKQGAVELPLPSPPAGQDVAVVWTN</sequence>
<dbReference type="SUPFAM" id="SSF56784">
    <property type="entry name" value="HAD-like"/>
    <property type="match status" value="1"/>
</dbReference>
<evidence type="ECO:0000313" key="1">
    <source>
        <dbReference type="EMBL" id="MBR7619070.1"/>
    </source>
</evidence>
<dbReference type="InterPro" id="IPR010033">
    <property type="entry name" value="HAD_SF_ppase_IIIC"/>
</dbReference>
<dbReference type="AlphaFoldDB" id="A0A941CYP8"/>
<dbReference type="Gene3D" id="3.40.50.1000">
    <property type="entry name" value="HAD superfamily/HAD-like"/>
    <property type="match status" value="1"/>
</dbReference>
<dbReference type="Proteomes" id="UP000622580">
    <property type="component" value="Unassembled WGS sequence"/>
</dbReference>
<evidence type="ECO:0000313" key="2">
    <source>
        <dbReference type="Proteomes" id="UP000622580"/>
    </source>
</evidence>
<gene>
    <name evidence="1" type="ORF">JKL49_06675</name>
</gene>
<name>A0A941CYP8_9CAUL</name>
<dbReference type="InterPro" id="IPR010037">
    <property type="entry name" value="FkbH_domain"/>
</dbReference>
<dbReference type="RefSeq" id="WP_215339192.1">
    <property type="nucleotide sequence ID" value="NZ_JAGSGD010000001.1"/>
</dbReference>
<accession>A0A941CYP8</accession>
<comment type="caution">
    <text evidence="1">The sequence shown here is derived from an EMBL/GenBank/DDBJ whole genome shotgun (WGS) entry which is preliminary data.</text>
</comment>
<dbReference type="InterPro" id="IPR023214">
    <property type="entry name" value="HAD_sf"/>
</dbReference>